<name>A0A6A3PZ24_9STRA</name>
<evidence type="ECO:0000313" key="2">
    <source>
        <dbReference type="EMBL" id="KAE9065325.1"/>
    </source>
</evidence>
<feature type="non-terminal residue" evidence="2">
    <location>
        <position position="24"/>
    </location>
</feature>
<dbReference type="EMBL" id="QXGA01005872">
    <property type="protein sequence ID" value="KAE9065325.1"/>
    <property type="molecule type" value="Genomic_DNA"/>
</dbReference>
<protein>
    <submittedName>
        <fullName evidence="2">Uncharacterized protein</fullName>
    </submittedName>
</protein>
<dbReference type="AlphaFoldDB" id="A0A6A3PZ24"/>
<sequence>MEKTAEGDGEEALDMEVKMEEGDG</sequence>
<organism evidence="2 3">
    <name type="scientific">Phytophthora fragariae</name>
    <dbReference type="NCBI Taxonomy" id="53985"/>
    <lineage>
        <taxon>Eukaryota</taxon>
        <taxon>Sar</taxon>
        <taxon>Stramenopiles</taxon>
        <taxon>Oomycota</taxon>
        <taxon>Peronosporomycetes</taxon>
        <taxon>Peronosporales</taxon>
        <taxon>Peronosporaceae</taxon>
        <taxon>Phytophthora</taxon>
    </lineage>
</organism>
<evidence type="ECO:0000256" key="1">
    <source>
        <dbReference type="SAM" id="MobiDB-lite"/>
    </source>
</evidence>
<feature type="region of interest" description="Disordered" evidence="1">
    <location>
        <begin position="1"/>
        <end position="24"/>
    </location>
</feature>
<accession>A0A6A3PZ24</accession>
<feature type="compositionally biased region" description="Basic and acidic residues" evidence="1">
    <location>
        <begin position="15"/>
        <end position="24"/>
    </location>
</feature>
<comment type="caution">
    <text evidence="2">The sequence shown here is derived from an EMBL/GenBank/DDBJ whole genome shotgun (WGS) entry which is preliminary data.</text>
</comment>
<dbReference type="Proteomes" id="UP000440732">
    <property type="component" value="Unassembled WGS sequence"/>
</dbReference>
<gene>
    <name evidence="2" type="ORF">PF006_g30490</name>
</gene>
<proteinExistence type="predicted"/>
<evidence type="ECO:0000313" key="3">
    <source>
        <dbReference type="Proteomes" id="UP000440732"/>
    </source>
</evidence>
<reference evidence="2 3" key="1">
    <citation type="submission" date="2018-08" db="EMBL/GenBank/DDBJ databases">
        <title>Genomic investigation of the strawberry pathogen Phytophthora fragariae indicates pathogenicity is determined by transcriptional variation in three key races.</title>
        <authorList>
            <person name="Adams T.M."/>
            <person name="Armitage A.D."/>
            <person name="Sobczyk M.K."/>
            <person name="Bates H.J."/>
            <person name="Dunwell J.M."/>
            <person name="Nellist C.F."/>
            <person name="Harrison R.J."/>
        </authorList>
    </citation>
    <scope>NUCLEOTIDE SEQUENCE [LARGE SCALE GENOMIC DNA]</scope>
    <source>
        <strain evidence="2 3">NOV-5</strain>
    </source>
</reference>